<evidence type="ECO:0000313" key="9">
    <source>
        <dbReference type="Proteomes" id="UP000220397"/>
    </source>
</evidence>
<protein>
    <submittedName>
        <fullName evidence="8">DNA recombinase</fullName>
    </submittedName>
</protein>
<dbReference type="Pfam" id="PF00239">
    <property type="entry name" value="Resolvase"/>
    <property type="match status" value="1"/>
</dbReference>
<evidence type="ECO:0000259" key="7">
    <source>
        <dbReference type="PROSITE" id="PS51736"/>
    </source>
</evidence>
<evidence type="ECO:0000256" key="4">
    <source>
        <dbReference type="ARBA" id="ARBA00023172"/>
    </source>
</evidence>
<name>A0A9X6Z1H2_BACTU</name>
<evidence type="ECO:0000256" key="6">
    <source>
        <dbReference type="PROSITE-ProRule" id="PRU10137"/>
    </source>
</evidence>
<dbReference type="PROSITE" id="PS51736">
    <property type="entry name" value="RECOMBINASES_3"/>
    <property type="match status" value="1"/>
</dbReference>
<proteinExistence type="inferred from homology"/>
<dbReference type="AlphaFoldDB" id="A0A9X6Z1H2"/>
<dbReference type="EMBL" id="NTUS01000203">
    <property type="protein sequence ID" value="PFA83850.1"/>
    <property type="molecule type" value="Genomic_DNA"/>
</dbReference>
<evidence type="ECO:0000256" key="1">
    <source>
        <dbReference type="ARBA" id="ARBA00009913"/>
    </source>
</evidence>
<dbReference type="GO" id="GO:0015074">
    <property type="term" value="P:DNA integration"/>
    <property type="evidence" value="ECO:0007669"/>
    <property type="project" value="UniProtKB-KW"/>
</dbReference>
<evidence type="ECO:0000256" key="5">
    <source>
        <dbReference type="PIRSR" id="PIRSR606118-50"/>
    </source>
</evidence>
<dbReference type="CDD" id="cd03768">
    <property type="entry name" value="SR_ResInv"/>
    <property type="match status" value="1"/>
</dbReference>
<comment type="similarity">
    <text evidence="1">Belongs to the site-specific recombinase resolvase family.</text>
</comment>
<keyword evidence="3" id="KW-0238">DNA-binding</keyword>
<feature type="domain" description="Resolvase/invertase-type recombinase catalytic" evidence="7">
    <location>
        <begin position="2"/>
        <end position="148"/>
    </location>
</feature>
<sequence length="207" mass="24847">MRKFFYIRVSSKDQSIERQLATAAEISIPEEYIFIERASGKDFKRPEYQLMKRMLRKGDVLYIQSLDRLGRNKQMILDEWQELIKEKKIDIVVLDMPLLNTMKYKDLNGIETLISDLILQLLSYMAEDERKRIRERQKEGITIALQKGVKFGRKKVEIDDNFKEVYQEWKNHEITAVEAMQRVGMKSNTFYRRVKEYEHNLEEKKLT</sequence>
<dbReference type="InterPro" id="IPR036162">
    <property type="entry name" value="Resolvase-like_N_sf"/>
</dbReference>
<feature type="active site" description="O-(5'-phospho-DNA)-serine intermediate" evidence="5 6">
    <location>
        <position position="10"/>
    </location>
</feature>
<dbReference type="Proteomes" id="UP000220397">
    <property type="component" value="Unassembled WGS sequence"/>
</dbReference>
<dbReference type="Gene3D" id="3.40.50.1390">
    <property type="entry name" value="Resolvase, N-terminal catalytic domain"/>
    <property type="match status" value="1"/>
</dbReference>
<organism evidence="8 9">
    <name type="scientific">Bacillus thuringiensis</name>
    <dbReference type="NCBI Taxonomy" id="1428"/>
    <lineage>
        <taxon>Bacteria</taxon>
        <taxon>Bacillati</taxon>
        <taxon>Bacillota</taxon>
        <taxon>Bacilli</taxon>
        <taxon>Bacillales</taxon>
        <taxon>Bacillaceae</taxon>
        <taxon>Bacillus</taxon>
        <taxon>Bacillus cereus group</taxon>
    </lineage>
</organism>
<evidence type="ECO:0000256" key="3">
    <source>
        <dbReference type="ARBA" id="ARBA00023125"/>
    </source>
</evidence>
<dbReference type="GO" id="GO:0003677">
    <property type="term" value="F:DNA binding"/>
    <property type="evidence" value="ECO:0007669"/>
    <property type="project" value="UniProtKB-KW"/>
</dbReference>
<dbReference type="RefSeq" id="WP_042596055.1">
    <property type="nucleotide sequence ID" value="NZ_JARSYC010000139.1"/>
</dbReference>
<reference evidence="8 9" key="1">
    <citation type="submission" date="2017-09" db="EMBL/GenBank/DDBJ databases">
        <title>Large-scale bioinformatics analysis of Bacillus genomes uncovers conserved roles of natural products in bacterial physiology.</title>
        <authorList>
            <consortium name="Agbiome Team Llc"/>
            <person name="Bleich R.M."/>
            <person name="Kirk G.J."/>
            <person name="Santa Maria K.C."/>
            <person name="Allen S.E."/>
            <person name="Farag S."/>
            <person name="Shank E.A."/>
            <person name="Bowers A."/>
        </authorList>
    </citation>
    <scope>NUCLEOTIDE SEQUENCE [LARGE SCALE GENOMIC DNA]</scope>
    <source>
        <strain evidence="8 9">AFS015413</strain>
    </source>
</reference>
<gene>
    <name evidence="8" type="ORF">CN398_32940</name>
</gene>
<dbReference type="PANTHER" id="PTHR30461:SF26">
    <property type="entry name" value="RESOLVASE HOMOLOG YNEB"/>
    <property type="match status" value="1"/>
</dbReference>
<dbReference type="InterPro" id="IPR006119">
    <property type="entry name" value="Resolv_N"/>
</dbReference>
<dbReference type="GO" id="GO:0000150">
    <property type="term" value="F:DNA strand exchange activity"/>
    <property type="evidence" value="ECO:0007669"/>
    <property type="project" value="InterPro"/>
</dbReference>
<dbReference type="InterPro" id="IPR050639">
    <property type="entry name" value="SSR_resolvase"/>
</dbReference>
<comment type="caution">
    <text evidence="8">The sequence shown here is derived from an EMBL/GenBank/DDBJ whole genome shotgun (WGS) entry which is preliminary data.</text>
</comment>
<evidence type="ECO:0000256" key="2">
    <source>
        <dbReference type="ARBA" id="ARBA00022908"/>
    </source>
</evidence>
<dbReference type="PANTHER" id="PTHR30461">
    <property type="entry name" value="DNA-INVERTASE FROM LAMBDOID PROPHAGE"/>
    <property type="match status" value="1"/>
</dbReference>
<accession>A0A9X6Z1H2</accession>
<dbReference type="SMART" id="SM00857">
    <property type="entry name" value="Resolvase"/>
    <property type="match status" value="1"/>
</dbReference>
<evidence type="ECO:0000313" key="8">
    <source>
        <dbReference type="EMBL" id="PFA83850.1"/>
    </source>
</evidence>
<dbReference type="SUPFAM" id="SSF53041">
    <property type="entry name" value="Resolvase-like"/>
    <property type="match status" value="1"/>
</dbReference>
<keyword evidence="2" id="KW-0229">DNA integration</keyword>
<dbReference type="InterPro" id="IPR006118">
    <property type="entry name" value="Recombinase_CS"/>
</dbReference>
<keyword evidence="4" id="KW-0233">DNA recombination</keyword>
<dbReference type="PROSITE" id="PS00397">
    <property type="entry name" value="RECOMBINASES_1"/>
    <property type="match status" value="1"/>
</dbReference>